<gene>
    <name evidence="1" type="ORF">J4N46_01155</name>
</gene>
<proteinExistence type="predicted"/>
<dbReference type="RefSeq" id="WP_009414885.1">
    <property type="nucleotide sequence ID" value="NZ_JAGDYP010000001.1"/>
</dbReference>
<keyword evidence="2" id="KW-1185">Reference proteome</keyword>
<name>A0ABS3PUS4_9FLAO</name>
<evidence type="ECO:0000313" key="2">
    <source>
        <dbReference type="Proteomes" id="UP000681610"/>
    </source>
</evidence>
<dbReference type="Proteomes" id="UP000681610">
    <property type="component" value="Unassembled WGS sequence"/>
</dbReference>
<evidence type="ECO:0000313" key="1">
    <source>
        <dbReference type="EMBL" id="MBO1883072.1"/>
    </source>
</evidence>
<comment type="caution">
    <text evidence="1">The sequence shown here is derived from an EMBL/GenBank/DDBJ whole genome shotgun (WGS) entry which is preliminary data.</text>
</comment>
<organism evidence="1 2">
    <name type="scientific">Capnocytophaga bilenii</name>
    <dbReference type="NCBI Taxonomy" id="2819369"/>
    <lineage>
        <taxon>Bacteria</taxon>
        <taxon>Pseudomonadati</taxon>
        <taxon>Bacteroidota</taxon>
        <taxon>Flavobacteriia</taxon>
        <taxon>Flavobacteriales</taxon>
        <taxon>Flavobacteriaceae</taxon>
        <taxon>Capnocytophaga</taxon>
    </lineage>
</organism>
<accession>A0ABS3PUS4</accession>
<protein>
    <submittedName>
        <fullName evidence="1">Uncharacterized protein</fullName>
    </submittedName>
</protein>
<dbReference type="EMBL" id="JAGDYP010000001">
    <property type="protein sequence ID" value="MBO1883072.1"/>
    <property type="molecule type" value="Genomic_DNA"/>
</dbReference>
<reference evidence="1 2" key="1">
    <citation type="submission" date="2021-03" db="EMBL/GenBank/DDBJ databases">
        <title>Isolation and description of Capnocytophaga bilenii sp. nov., a novel Capnocytophaga species, isolated from a gingivitis subject.</title>
        <authorList>
            <person name="Antezack A."/>
            <person name="Monnet-Corti V."/>
            <person name="La Scola B."/>
        </authorList>
    </citation>
    <scope>NUCLEOTIDE SEQUENCE [LARGE SCALE GENOMIC DNA]</scope>
    <source>
        <strain evidence="1 2">Marseille-Q4570</strain>
    </source>
</reference>
<sequence>MNIQKSIVLKKNKLYDEDYNLSEGQLEEFYQQETEWKEKMKHIDMNTIFDQLNKIVPKEIDINADTLRFNYLIKKHLI</sequence>